<organism evidence="1 2">
    <name type="scientific">Diphasiastrum complanatum</name>
    <name type="common">Issler's clubmoss</name>
    <name type="synonym">Lycopodium complanatum</name>
    <dbReference type="NCBI Taxonomy" id="34168"/>
    <lineage>
        <taxon>Eukaryota</taxon>
        <taxon>Viridiplantae</taxon>
        <taxon>Streptophyta</taxon>
        <taxon>Embryophyta</taxon>
        <taxon>Tracheophyta</taxon>
        <taxon>Lycopodiopsida</taxon>
        <taxon>Lycopodiales</taxon>
        <taxon>Lycopodiaceae</taxon>
        <taxon>Lycopodioideae</taxon>
        <taxon>Diphasiastrum</taxon>
    </lineage>
</organism>
<dbReference type="Proteomes" id="UP001162992">
    <property type="component" value="Chromosome 3"/>
</dbReference>
<dbReference type="EMBL" id="CM055094">
    <property type="protein sequence ID" value="KAJ7562644.1"/>
    <property type="molecule type" value="Genomic_DNA"/>
</dbReference>
<sequence>MAQCNNFANFSINEAGLQKFGSHGGLTSTSRVSSGLPVRLVVCASPNSTIYDMERRFASIFWNRSISEHSISLSKNTCWSMKFPFATHGRKEIASLAENPRSSSLTIQEMDASRERGRLKEELCSALESTGGHLNDEGNAIISLLHKLNPYPDITTCGKELYTGFFEGVIASFKGTGKKGEGQKEVGASGTIVTLGRAAFNSFKPQGLEIRLNQTYNHVGHGSGDAYSVIIVFSVEDNSTSSLSPLEGLLINKARFSISNPEKMEVVFLSSTLAPRYPETDTDRWFKVFKIHNPDMDEAGAVTLTLPPIKGWLDYLYLDEDIRIAKGNRGGISVVRRLDKPVVAG</sequence>
<gene>
    <name evidence="1" type="ORF">O6H91_03G078300</name>
</gene>
<proteinExistence type="predicted"/>
<protein>
    <submittedName>
        <fullName evidence="1">Uncharacterized protein</fullName>
    </submittedName>
</protein>
<comment type="caution">
    <text evidence="1">The sequence shown here is derived from an EMBL/GenBank/DDBJ whole genome shotgun (WGS) entry which is preliminary data.</text>
</comment>
<keyword evidence="2" id="KW-1185">Reference proteome</keyword>
<accession>A0ACC2E834</accession>
<evidence type="ECO:0000313" key="2">
    <source>
        <dbReference type="Proteomes" id="UP001162992"/>
    </source>
</evidence>
<reference evidence="2" key="1">
    <citation type="journal article" date="2024" name="Proc. Natl. Acad. Sci. U.S.A.">
        <title>Extraordinary preservation of gene collinearity over three hundred million years revealed in homosporous lycophytes.</title>
        <authorList>
            <person name="Li C."/>
            <person name="Wickell D."/>
            <person name="Kuo L.Y."/>
            <person name="Chen X."/>
            <person name="Nie B."/>
            <person name="Liao X."/>
            <person name="Peng D."/>
            <person name="Ji J."/>
            <person name="Jenkins J."/>
            <person name="Williams M."/>
            <person name="Shu S."/>
            <person name="Plott C."/>
            <person name="Barry K."/>
            <person name="Rajasekar S."/>
            <person name="Grimwood J."/>
            <person name="Han X."/>
            <person name="Sun S."/>
            <person name="Hou Z."/>
            <person name="He W."/>
            <person name="Dai G."/>
            <person name="Sun C."/>
            <person name="Schmutz J."/>
            <person name="Leebens-Mack J.H."/>
            <person name="Li F.W."/>
            <person name="Wang L."/>
        </authorList>
    </citation>
    <scope>NUCLEOTIDE SEQUENCE [LARGE SCALE GENOMIC DNA]</scope>
    <source>
        <strain evidence="2">cv. PW_Plant_1</strain>
    </source>
</reference>
<name>A0ACC2E834_DIPCM</name>
<evidence type="ECO:0000313" key="1">
    <source>
        <dbReference type="EMBL" id="KAJ7562644.1"/>
    </source>
</evidence>